<dbReference type="KEGG" id="cyp:PCC8801_2553"/>
<dbReference type="RefSeq" id="WP_012595828.1">
    <property type="nucleotide sequence ID" value="NC_011726.1"/>
</dbReference>
<evidence type="ECO:0000313" key="1">
    <source>
        <dbReference type="EMBL" id="ACK66561.1"/>
    </source>
</evidence>
<dbReference type="Proteomes" id="UP000008204">
    <property type="component" value="Chromosome"/>
</dbReference>
<protein>
    <submittedName>
        <fullName evidence="1">Uncharacterized protein</fullName>
    </submittedName>
</protein>
<name>B7K421_RIPO1</name>
<sequence>MMTQPFILSPRYRLDDELPWLEGVDPSRRYWIAVNGNQQLQVIIPGLCVSSVQELKEAILQFRSLQPQEIMTIKRVVGGCSIHCISENCYAIQGRVDGALTWHLFDKESIESLLMTSHPDWIPSPQDLELGRKALQMAFEQPAYVA</sequence>
<keyword evidence="2" id="KW-1185">Reference proteome</keyword>
<dbReference type="eggNOG" id="ENOG5030CBU">
    <property type="taxonomic scope" value="Bacteria"/>
</dbReference>
<reference evidence="2" key="1">
    <citation type="journal article" date="2011" name="MBio">
        <title>Novel metabolic attributes of the genus Cyanothece, comprising a group of unicellular nitrogen-fixing Cyanobacteria.</title>
        <authorList>
            <person name="Bandyopadhyay A."/>
            <person name="Elvitigala T."/>
            <person name="Welsh E."/>
            <person name="Stockel J."/>
            <person name="Liberton M."/>
            <person name="Min H."/>
            <person name="Sherman L.A."/>
            <person name="Pakrasi H.B."/>
        </authorList>
    </citation>
    <scope>NUCLEOTIDE SEQUENCE [LARGE SCALE GENOMIC DNA]</scope>
    <source>
        <strain evidence="2">PCC 8801</strain>
    </source>
</reference>
<gene>
    <name evidence="1" type="ordered locus">PCC8801_2553</name>
</gene>
<accession>B7K421</accession>
<dbReference type="OrthoDB" id="516291at2"/>
<proteinExistence type="predicted"/>
<evidence type="ECO:0000313" key="2">
    <source>
        <dbReference type="Proteomes" id="UP000008204"/>
    </source>
</evidence>
<dbReference type="STRING" id="41431.PCC8801_2553"/>
<dbReference type="HOGENOM" id="CLU_1764984_0_0_3"/>
<organism evidence="1 2">
    <name type="scientific">Rippkaea orientalis (strain PCC 8801 / RF-1)</name>
    <name type="common">Cyanothece sp. (strain PCC 8801)</name>
    <dbReference type="NCBI Taxonomy" id="41431"/>
    <lineage>
        <taxon>Bacteria</taxon>
        <taxon>Bacillati</taxon>
        <taxon>Cyanobacteriota</taxon>
        <taxon>Cyanophyceae</taxon>
        <taxon>Oscillatoriophycideae</taxon>
        <taxon>Chroococcales</taxon>
        <taxon>Aphanothecaceae</taxon>
        <taxon>Rippkaea</taxon>
        <taxon>Rippkaea orientalis</taxon>
    </lineage>
</organism>
<dbReference type="EMBL" id="CP001287">
    <property type="protein sequence ID" value="ACK66561.1"/>
    <property type="molecule type" value="Genomic_DNA"/>
</dbReference>
<dbReference type="AlphaFoldDB" id="B7K421"/>